<dbReference type="EMBL" id="JALJOS010000030">
    <property type="protein sequence ID" value="KAK9822770.1"/>
    <property type="molecule type" value="Genomic_DNA"/>
</dbReference>
<keyword evidence="1" id="KW-0880">Kelch repeat</keyword>
<proteinExistence type="predicted"/>
<keyword evidence="2" id="KW-0677">Repeat</keyword>
<organism evidence="3 4">
    <name type="scientific">Apatococcus lobatus</name>
    <dbReference type="NCBI Taxonomy" id="904363"/>
    <lineage>
        <taxon>Eukaryota</taxon>
        <taxon>Viridiplantae</taxon>
        <taxon>Chlorophyta</taxon>
        <taxon>core chlorophytes</taxon>
        <taxon>Trebouxiophyceae</taxon>
        <taxon>Chlorellales</taxon>
        <taxon>Chlorellaceae</taxon>
        <taxon>Apatococcus</taxon>
    </lineage>
</organism>
<sequence>MTQGERLPAISRFACARIGNRVFLHTYWSTDSILVLDVAEPAKPLLATTPVKPDPQSGSPSSRGLHSLTAVGGVLYLYGGAPQKGPMVGDLWALNTSSMQWNLLHPEPAANGWTPHPRCSHGAAALDGRIYFLAGSYYKDDGSGLQPTSELFAYNVSSNQWELFQANDSASNQPFKARNAHIFSTCGSDLLAHGGWDPFKRTYNDTFVCTP</sequence>
<gene>
    <name evidence="3" type="ORF">WJX74_006897</name>
</gene>
<dbReference type="AlphaFoldDB" id="A0AAW1QNI5"/>
<dbReference type="Pfam" id="PF24681">
    <property type="entry name" value="Kelch_KLHDC2_KLHL20_DRC7"/>
    <property type="match status" value="1"/>
</dbReference>
<dbReference type="PANTHER" id="PTHR46647">
    <property type="entry name" value="RAB9 EFFECTOR PROTEIN WITH KELCH MOTIFS"/>
    <property type="match status" value="1"/>
</dbReference>
<evidence type="ECO:0000313" key="3">
    <source>
        <dbReference type="EMBL" id="KAK9822770.1"/>
    </source>
</evidence>
<dbReference type="InterPro" id="IPR052124">
    <property type="entry name" value="Rab9_kelch_effector"/>
</dbReference>
<dbReference type="Gene3D" id="2.120.10.80">
    <property type="entry name" value="Kelch-type beta propeller"/>
    <property type="match status" value="1"/>
</dbReference>
<evidence type="ECO:0000256" key="1">
    <source>
        <dbReference type="ARBA" id="ARBA00022441"/>
    </source>
</evidence>
<keyword evidence="4" id="KW-1185">Reference proteome</keyword>
<dbReference type="InterPro" id="IPR015915">
    <property type="entry name" value="Kelch-typ_b-propeller"/>
</dbReference>
<accession>A0AAW1QNI5</accession>
<dbReference type="Proteomes" id="UP001438707">
    <property type="component" value="Unassembled WGS sequence"/>
</dbReference>
<evidence type="ECO:0000256" key="2">
    <source>
        <dbReference type="ARBA" id="ARBA00022737"/>
    </source>
</evidence>
<dbReference type="PANTHER" id="PTHR46647:SF1">
    <property type="entry name" value="RAB9 EFFECTOR PROTEIN WITH KELCH MOTIFS"/>
    <property type="match status" value="1"/>
</dbReference>
<name>A0AAW1QNI5_9CHLO</name>
<protein>
    <submittedName>
        <fullName evidence="3">Uncharacterized protein</fullName>
    </submittedName>
</protein>
<dbReference type="SUPFAM" id="SSF117281">
    <property type="entry name" value="Kelch motif"/>
    <property type="match status" value="1"/>
</dbReference>
<evidence type="ECO:0000313" key="4">
    <source>
        <dbReference type="Proteomes" id="UP001438707"/>
    </source>
</evidence>
<reference evidence="3 4" key="1">
    <citation type="journal article" date="2024" name="Nat. Commun.">
        <title>Phylogenomics reveals the evolutionary origins of lichenization in chlorophyte algae.</title>
        <authorList>
            <person name="Puginier C."/>
            <person name="Libourel C."/>
            <person name="Otte J."/>
            <person name="Skaloud P."/>
            <person name="Haon M."/>
            <person name="Grisel S."/>
            <person name="Petersen M."/>
            <person name="Berrin J.G."/>
            <person name="Delaux P.M."/>
            <person name="Dal Grande F."/>
            <person name="Keller J."/>
        </authorList>
    </citation>
    <scope>NUCLEOTIDE SEQUENCE [LARGE SCALE GENOMIC DNA]</scope>
    <source>
        <strain evidence="3 4">SAG 2145</strain>
    </source>
</reference>
<comment type="caution">
    <text evidence="3">The sequence shown here is derived from an EMBL/GenBank/DDBJ whole genome shotgun (WGS) entry which is preliminary data.</text>
</comment>